<dbReference type="RefSeq" id="WP_055223484.1">
    <property type="nucleotide sequence ID" value="NZ_CYYW01000004.1"/>
</dbReference>
<dbReference type="Proteomes" id="UP000095384">
    <property type="component" value="Unassembled WGS sequence"/>
</dbReference>
<dbReference type="AlphaFoldDB" id="A0A173Z9W4"/>
<accession>A0A173Z9W4</accession>
<evidence type="ECO:0000313" key="1">
    <source>
        <dbReference type="EMBL" id="CUN73111.1"/>
    </source>
</evidence>
<evidence type="ECO:0000313" key="2">
    <source>
        <dbReference type="Proteomes" id="UP000095384"/>
    </source>
</evidence>
<organism evidence="1 2">
    <name type="scientific">Agathobacter rectalis</name>
    <dbReference type="NCBI Taxonomy" id="39491"/>
    <lineage>
        <taxon>Bacteria</taxon>
        <taxon>Bacillati</taxon>
        <taxon>Bacillota</taxon>
        <taxon>Clostridia</taxon>
        <taxon>Lachnospirales</taxon>
        <taxon>Lachnospiraceae</taxon>
        <taxon>Agathobacter</taxon>
    </lineage>
</organism>
<sequence length="97" mass="11452">MSSIDTAIEITEYCLKQSRKNRVDWWYSDSFVSNSYSIWAAKELLTRLNNNRDIPPLITLENFEELMDEYACKNINNSFLFSCAKDMTRWIIDLLIA</sequence>
<reference evidence="1 2" key="1">
    <citation type="submission" date="2015-09" db="EMBL/GenBank/DDBJ databases">
        <authorList>
            <consortium name="Pathogen Informatics"/>
        </authorList>
    </citation>
    <scope>NUCLEOTIDE SEQUENCE [LARGE SCALE GENOMIC DNA]</scope>
    <source>
        <strain evidence="1 2">2789STDY5608860</strain>
    </source>
</reference>
<protein>
    <submittedName>
        <fullName evidence="1">Uncharacterized protein</fullName>
    </submittedName>
</protein>
<name>A0A173Z9W4_9FIRM</name>
<proteinExistence type="predicted"/>
<dbReference type="EMBL" id="CYYW01000004">
    <property type="protein sequence ID" value="CUN73111.1"/>
    <property type="molecule type" value="Genomic_DNA"/>
</dbReference>
<gene>
    <name evidence="1" type="ORF">ERS852417_00889</name>
</gene>